<dbReference type="SUPFAM" id="SSF81383">
    <property type="entry name" value="F-box domain"/>
    <property type="match status" value="1"/>
</dbReference>
<dbReference type="InterPro" id="IPR056594">
    <property type="entry name" value="AT5G49610-like_b-prop"/>
</dbReference>
<accession>A0AAV5ENQ2</accession>
<dbReference type="InterPro" id="IPR001810">
    <property type="entry name" value="F-box_dom"/>
</dbReference>
<reference evidence="3" key="2">
    <citation type="submission" date="2021-12" db="EMBL/GenBank/DDBJ databases">
        <title>Resequencing data analysis of finger millet.</title>
        <authorList>
            <person name="Hatakeyama M."/>
            <person name="Aluri S."/>
            <person name="Balachadran M.T."/>
            <person name="Sivarajan S.R."/>
            <person name="Poveda L."/>
            <person name="Shimizu-Inatsugi R."/>
            <person name="Schlapbach R."/>
            <person name="Sreeman S.M."/>
            <person name="Shimizu K.K."/>
        </authorList>
    </citation>
    <scope>NUCLEOTIDE SEQUENCE</scope>
</reference>
<feature type="domain" description="F-box" evidence="1">
    <location>
        <begin position="5"/>
        <end position="46"/>
    </location>
</feature>
<reference evidence="3" key="1">
    <citation type="journal article" date="2018" name="DNA Res.">
        <title>Multiple hybrid de novo genome assembly of finger millet, an orphan allotetraploid crop.</title>
        <authorList>
            <person name="Hatakeyama M."/>
            <person name="Aluri S."/>
            <person name="Balachadran M.T."/>
            <person name="Sivarajan S.R."/>
            <person name="Patrignani A."/>
            <person name="Gruter S."/>
            <person name="Poveda L."/>
            <person name="Shimizu-Inatsugi R."/>
            <person name="Baeten J."/>
            <person name="Francoijs K.J."/>
            <person name="Nataraja K.N."/>
            <person name="Reddy Y.A.N."/>
            <person name="Phadnis S."/>
            <person name="Ravikumar R.L."/>
            <person name="Schlapbach R."/>
            <person name="Sreeman S.M."/>
            <person name="Shimizu K.K."/>
        </authorList>
    </citation>
    <scope>NUCLEOTIDE SEQUENCE</scope>
</reference>
<dbReference type="AlphaFoldDB" id="A0AAV5ENQ2"/>
<dbReference type="PANTHER" id="PTHR32133">
    <property type="entry name" value="OS07G0120400 PROTEIN"/>
    <property type="match status" value="1"/>
</dbReference>
<sequence length="380" mass="42150">MAQPELNNDAITEILLRFPPADPACLIRAALVCKPLRRILTGSAFLRRYREFHRTPPLLGFISRGWHSELGNFTPCFVPTATAPPFPETPQDCSHSSVIDCRHGRVLLNAFNQDDFVVWDPITGNQEKVNKPSIPIPYRDYSAAVLCAMAGCDHRNCHGAPFSVLILGLEDTQGPVHACLYSSETQSWGTPAVPLHADIDSRLDVLCGALVKDEFYYCVWGNRIIEYDLGKNCLSTIDLPNDLGKNFLSLIDPRKLNPDSCGLCMLMEDGSLGFACIKDSGLYLWSRKVKPDGDVGWVQCKVVELSKLEELVPALSKKKKKWVTELVGAAQGADVVFMATSVGIVMYDFKSGEARKVREKPLCLDLSPFMFFYTPGTVMI</sequence>
<evidence type="ECO:0000313" key="4">
    <source>
        <dbReference type="Proteomes" id="UP001054889"/>
    </source>
</evidence>
<gene>
    <name evidence="3" type="primary">gb12116</name>
    <name evidence="3" type="ORF">PR202_gb12116</name>
</gene>
<proteinExistence type="predicted"/>
<evidence type="ECO:0000259" key="1">
    <source>
        <dbReference type="Pfam" id="PF00646"/>
    </source>
</evidence>
<dbReference type="EMBL" id="BQKI01000077">
    <property type="protein sequence ID" value="GJN24378.1"/>
    <property type="molecule type" value="Genomic_DNA"/>
</dbReference>
<evidence type="ECO:0000313" key="3">
    <source>
        <dbReference type="EMBL" id="GJN24378.1"/>
    </source>
</evidence>
<evidence type="ECO:0008006" key="5">
    <source>
        <dbReference type="Google" id="ProtNLM"/>
    </source>
</evidence>
<organism evidence="3 4">
    <name type="scientific">Eleusine coracana subsp. coracana</name>
    <dbReference type="NCBI Taxonomy" id="191504"/>
    <lineage>
        <taxon>Eukaryota</taxon>
        <taxon>Viridiplantae</taxon>
        <taxon>Streptophyta</taxon>
        <taxon>Embryophyta</taxon>
        <taxon>Tracheophyta</taxon>
        <taxon>Spermatophyta</taxon>
        <taxon>Magnoliopsida</taxon>
        <taxon>Liliopsida</taxon>
        <taxon>Poales</taxon>
        <taxon>Poaceae</taxon>
        <taxon>PACMAD clade</taxon>
        <taxon>Chloridoideae</taxon>
        <taxon>Cynodonteae</taxon>
        <taxon>Eleusininae</taxon>
        <taxon>Eleusine</taxon>
    </lineage>
</organism>
<dbReference type="Pfam" id="PF00646">
    <property type="entry name" value="F-box"/>
    <property type="match status" value="1"/>
</dbReference>
<dbReference type="PANTHER" id="PTHR32133:SF291">
    <property type="entry name" value="F-BOX DOMAIN-CONTAINING PROTEIN"/>
    <property type="match status" value="1"/>
</dbReference>
<name>A0AAV5ENQ2_ELECO</name>
<dbReference type="Pfam" id="PF23635">
    <property type="entry name" value="Beta-prop_AT5G49610-like"/>
    <property type="match status" value="1"/>
</dbReference>
<protein>
    <recommendedName>
        <fullName evidence="5">F-box domain-containing protein</fullName>
    </recommendedName>
</protein>
<dbReference type="Proteomes" id="UP001054889">
    <property type="component" value="Unassembled WGS sequence"/>
</dbReference>
<dbReference type="InterPro" id="IPR036047">
    <property type="entry name" value="F-box-like_dom_sf"/>
</dbReference>
<comment type="caution">
    <text evidence="3">The sequence shown here is derived from an EMBL/GenBank/DDBJ whole genome shotgun (WGS) entry which is preliminary data.</text>
</comment>
<evidence type="ECO:0000259" key="2">
    <source>
        <dbReference type="Pfam" id="PF23635"/>
    </source>
</evidence>
<keyword evidence="4" id="KW-1185">Reference proteome</keyword>
<feature type="domain" description="F-box protein AT5G49610-like beta-propeller" evidence="2">
    <location>
        <begin position="97"/>
        <end position="375"/>
    </location>
</feature>